<sequence>MVTERGNKNTGRKIKRIKEEGKKAMVKGELLTAEYTNGDWKYIKTSGIVYLAETWLGKGGRQWMEEKPSEFKCETREAKKEYSKGRASGGLLCAIRKEYETKEGKDGSNKEEKDKNWRKIAETAEKMKGERIIICGDMNARTGNKEGDASQEEGRKSKDKEINKEGLRLLGEIGKQGLMILNGEVEGDRQGEYTYIGTRGNTIIHYVIMG</sequence>
<reference evidence="1" key="1">
    <citation type="submission" date="2023-04" db="EMBL/GenBank/DDBJ databases">
        <title>A chromosome-level genome assembly of the parasitoid wasp Eretmocerus hayati.</title>
        <authorList>
            <person name="Zhong Y."/>
            <person name="Liu S."/>
            <person name="Liu Y."/>
        </authorList>
    </citation>
    <scope>NUCLEOTIDE SEQUENCE</scope>
    <source>
        <strain evidence="1">ZJU_SS_LIU_2023</strain>
    </source>
</reference>
<evidence type="ECO:0000313" key="1">
    <source>
        <dbReference type="EMBL" id="KAJ8678199.1"/>
    </source>
</evidence>
<dbReference type="Proteomes" id="UP001239111">
    <property type="component" value="Chromosome 2"/>
</dbReference>
<comment type="caution">
    <text evidence="1">The sequence shown here is derived from an EMBL/GenBank/DDBJ whole genome shotgun (WGS) entry which is preliminary data.</text>
</comment>
<protein>
    <submittedName>
        <fullName evidence="1">Uncharacterized protein</fullName>
    </submittedName>
</protein>
<organism evidence="1 2">
    <name type="scientific">Eretmocerus hayati</name>
    <dbReference type="NCBI Taxonomy" id="131215"/>
    <lineage>
        <taxon>Eukaryota</taxon>
        <taxon>Metazoa</taxon>
        <taxon>Ecdysozoa</taxon>
        <taxon>Arthropoda</taxon>
        <taxon>Hexapoda</taxon>
        <taxon>Insecta</taxon>
        <taxon>Pterygota</taxon>
        <taxon>Neoptera</taxon>
        <taxon>Endopterygota</taxon>
        <taxon>Hymenoptera</taxon>
        <taxon>Apocrita</taxon>
        <taxon>Proctotrupomorpha</taxon>
        <taxon>Chalcidoidea</taxon>
        <taxon>Aphelinidae</taxon>
        <taxon>Aphelininae</taxon>
        <taxon>Eretmocerus</taxon>
    </lineage>
</organism>
<name>A0ACC2P6J7_9HYME</name>
<proteinExistence type="predicted"/>
<evidence type="ECO:0000313" key="2">
    <source>
        <dbReference type="Proteomes" id="UP001239111"/>
    </source>
</evidence>
<accession>A0ACC2P6J7</accession>
<gene>
    <name evidence="1" type="ORF">QAD02_013986</name>
</gene>
<dbReference type="EMBL" id="CM056742">
    <property type="protein sequence ID" value="KAJ8678199.1"/>
    <property type="molecule type" value="Genomic_DNA"/>
</dbReference>
<keyword evidence="2" id="KW-1185">Reference proteome</keyword>